<dbReference type="SMART" id="SM00850">
    <property type="entry name" value="LytTR"/>
    <property type="match status" value="1"/>
</dbReference>
<dbReference type="Gene3D" id="2.40.50.1020">
    <property type="entry name" value="LytTr DNA-binding domain"/>
    <property type="match status" value="1"/>
</dbReference>
<dbReference type="GO" id="GO:0000156">
    <property type="term" value="F:phosphorelay response regulator activity"/>
    <property type="evidence" value="ECO:0007669"/>
    <property type="project" value="InterPro"/>
</dbReference>
<protein>
    <submittedName>
        <fullName evidence="4">Response regulator transcription factor</fullName>
    </submittedName>
</protein>
<evidence type="ECO:0000313" key="4">
    <source>
        <dbReference type="EMBL" id="NOT35111.1"/>
    </source>
</evidence>
<feature type="domain" description="Response regulatory" evidence="2">
    <location>
        <begin position="3"/>
        <end position="118"/>
    </location>
</feature>
<evidence type="ECO:0000259" key="2">
    <source>
        <dbReference type="PROSITE" id="PS50110"/>
    </source>
</evidence>
<name>A0A849SL03_UNCEI</name>
<accession>A0A849SL03</accession>
<evidence type="ECO:0000256" key="1">
    <source>
        <dbReference type="PROSITE-ProRule" id="PRU00169"/>
    </source>
</evidence>
<dbReference type="InterPro" id="IPR007492">
    <property type="entry name" value="LytTR_DNA-bd_dom"/>
</dbReference>
<proteinExistence type="predicted"/>
<dbReference type="GO" id="GO:0003677">
    <property type="term" value="F:DNA binding"/>
    <property type="evidence" value="ECO:0007669"/>
    <property type="project" value="InterPro"/>
</dbReference>
<feature type="modified residue" description="4-aspartylphosphate" evidence="1">
    <location>
        <position position="54"/>
    </location>
</feature>
<dbReference type="PANTHER" id="PTHR37299">
    <property type="entry name" value="TRANSCRIPTIONAL REGULATOR-RELATED"/>
    <property type="match status" value="1"/>
</dbReference>
<evidence type="ECO:0000313" key="5">
    <source>
        <dbReference type="Proteomes" id="UP000580839"/>
    </source>
</evidence>
<gene>
    <name evidence="4" type="ORF">HOP12_13265</name>
</gene>
<dbReference type="Pfam" id="PF00072">
    <property type="entry name" value="Response_reg"/>
    <property type="match status" value="1"/>
</dbReference>
<dbReference type="PROSITE" id="PS50930">
    <property type="entry name" value="HTH_LYTTR"/>
    <property type="match status" value="1"/>
</dbReference>
<keyword evidence="1" id="KW-0597">Phosphoprotein</keyword>
<sequence>MIRTVIVEDESLARDKLRRLLARASDVELVGEAATAEEAIAIVQELRPDLLFLDIRLDDRSGFEVLEALGRDRTSGPLVVFATAYDAHAVRAFEARALDYLLKPFDERRFDEALSRARERLTRLEGSPDLRGLLEELRERQAALERHLASHAGGYSDRVLVRDGAEMRLVALREVDWVSAADNYVELHVQSAKHLLRETLARFEQRVEPHGFLRIHRGVLVNLERVRSLRPTASGDLEAVLVDGTTLPISRSHRGRIAALLGGDRPL</sequence>
<organism evidence="4 5">
    <name type="scientific">Eiseniibacteriota bacterium</name>
    <dbReference type="NCBI Taxonomy" id="2212470"/>
    <lineage>
        <taxon>Bacteria</taxon>
        <taxon>Candidatus Eiseniibacteriota</taxon>
    </lineage>
</organism>
<dbReference type="InterPro" id="IPR011006">
    <property type="entry name" value="CheY-like_superfamily"/>
</dbReference>
<dbReference type="EMBL" id="JABFRW010000173">
    <property type="protein sequence ID" value="NOT35111.1"/>
    <property type="molecule type" value="Genomic_DNA"/>
</dbReference>
<dbReference type="Gene3D" id="3.40.50.2300">
    <property type="match status" value="1"/>
</dbReference>
<dbReference type="Proteomes" id="UP000580839">
    <property type="component" value="Unassembled WGS sequence"/>
</dbReference>
<dbReference type="InterPro" id="IPR046947">
    <property type="entry name" value="LytR-like"/>
</dbReference>
<dbReference type="SMART" id="SM00448">
    <property type="entry name" value="REC"/>
    <property type="match status" value="1"/>
</dbReference>
<dbReference type="AlphaFoldDB" id="A0A849SL03"/>
<dbReference type="InterPro" id="IPR001789">
    <property type="entry name" value="Sig_transdc_resp-reg_receiver"/>
</dbReference>
<comment type="caution">
    <text evidence="4">The sequence shown here is derived from an EMBL/GenBank/DDBJ whole genome shotgun (WGS) entry which is preliminary data.</text>
</comment>
<reference evidence="4 5" key="1">
    <citation type="submission" date="2020-04" db="EMBL/GenBank/DDBJ databases">
        <title>Metagenomic profiling of ammonia- and methane-oxidizing microorganisms in a Dutch drinking water treatment plant.</title>
        <authorList>
            <person name="Poghosyan L."/>
            <person name="Leucker S."/>
        </authorList>
    </citation>
    <scope>NUCLEOTIDE SEQUENCE [LARGE SCALE GENOMIC DNA]</scope>
    <source>
        <strain evidence="4">S-RSF-IL-03</strain>
    </source>
</reference>
<dbReference type="PANTHER" id="PTHR37299:SF1">
    <property type="entry name" value="STAGE 0 SPORULATION PROTEIN A HOMOLOG"/>
    <property type="match status" value="1"/>
</dbReference>
<dbReference type="SUPFAM" id="SSF52172">
    <property type="entry name" value="CheY-like"/>
    <property type="match status" value="1"/>
</dbReference>
<dbReference type="Pfam" id="PF04397">
    <property type="entry name" value="LytTR"/>
    <property type="match status" value="1"/>
</dbReference>
<evidence type="ECO:0000259" key="3">
    <source>
        <dbReference type="PROSITE" id="PS50930"/>
    </source>
</evidence>
<feature type="domain" description="HTH LytTR-type" evidence="3">
    <location>
        <begin position="159"/>
        <end position="263"/>
    </location>
</feature>
<dbReference type="PROSITE" id="PS50110">
    <property type="entry name" value="RESPONSE_REGULATORY"/>
    <property type="match status" value="1"/>
</dbReference>